<evidence type="ECO:0000313" key="2">
    <source>
        <dbReference type="EMBL" id="EAX84775.1"/>
    </source>
</evidence>
<sequence length="112" mass="12739">MSSNIISFEGNYSELVEAIKSKTGLVVINFFATWCEPCKKLGMQLPKIAQENSNVTFFKVDIDSNEQIAKMYNIIHIPQLSFMRVEGKTINDLDTILGFDVNKINNGLSRYR</sequence>
<reference evidence="2" key="1">
    <citation type="submission" date="2006-10" db="EMBL/GenBank/DDBJ databases">
        <authorList>
            <person name="Amadeo P."/>
            <person name="Zhao Q."/>
            <person name="Wortman J."/>
            <person name="Fraser-Liggett C."/>
            <person name="Carlton J."/>
        </authorList>
    </citation>
    <scope>NUCLEOTIDE SEQUENCE</scope>
    <source>
        <strain evidence="2">G3</strain>
    </source>
</reference>
<dbReference type="PANTHER" id="PTHR10438:SF468">
    <property type="entry name" value="THIOREDOXIN-1-RELATED"/>
    <property type="match status" value="1"/>
</dbReference>
<dbReference type="PANTHER" id="PTHR10438">
    <property type="entry name" value="THIOREDOXIN"/>
    <property type="match status" value="1"/>
</dbReference>
<dbReference type="VEuPathDB" id="TrichDB:TVAGG3_0893440"/>
<dbReference type="VEuPathDB" id="TrichDB:TVAG_085330"/>
<evidence type="ECO:0000313" key="3">
    <source>
        <dbReference type="Proteomes" id="UP000001542"/>
    </source>
</evidence>
<dbReference type="SUPFAM" id="SSF52833">
    <property type="entry name" value="Thioredoxin-like"/>
    <property type="match status" value="1"/>
</dbReference>
<organism evidence="2 3">
    <name type="scientific">Trichomonas vaginalis (strain ATCC PRA-98 / G3)</name>
    <dbReference type="NCBI Taxonomy" id="412133"/>
    <lineage>
        <taxon>Eukaryota</taxon>
        <taxon>Metamonada</taxon>
        <taxon>Parabasalia</taxon>
        <taxon>Trichomonadida</taxon>
        <taxon>Trichomonadidae</taxon>
        <taxon>Trichomonas</taxon>
    </lineage>
</organism>
<reference evidence="2" key="2">
    <citation type="journal article" date="2007" name="Science">
        <title>Draft genome sequence of the sexually transmitted pathogen Trichomonas vaginalis.</title>
        <authorList>
            <person name="Carlton J.M."/>
            <person name="Hirt R.P."/>
            <person name="Silva J.C."/>
            <person name="Delcher A.L."/>
            <person name="Schatz M."/>
            <person name="Zhao Q."/>
            <person name="Wortman J.R."/>
            <person name="Bidwell S.L."/>
            <person name="Alsmark U.C.M."/>
            <person name="Besteiro S."/>
            <person name="Sicheritz-Ponten T."/>
            <person name="Noel C.J."/>
            <person name="Dacks J.B."/>
            <person name="Foster P.G."/>
            <person name="Simillion C."/>
            <person name="Van de Peer Y."/>
            <person name="Miranda-Saavedra D."/>
            <person name="Barton G.J."/>
            <person name="Westrop G.D."/>
            <person name="Mueller S."/>
            <person name="Dessi D."/>
            <person name="Fiori P.L."/>
            <person name="Ren Q."/>
            <person name="Paulsen I."/>
            <person name="Zhang H."/>
            <person name="Bastida-Corcuera F.D."/>
            <person name="Simoes-Barbosa A."/>
            <person name="Brown M.T."/>
            <person name="Hayes R.D."/>
            <person name="Mukherjee M."/>
            <person name="Okumura C.Y."/>
            <person name="Schneider R."/>
            <person name="Smith A.J."/>
            <person name="Vanacova S."/>
            <person name="Villalvazo M."/>
            <person name="Haas B.J."/>
            <person name="Pertea M."/>
            <person name="Feldblyum T.V."/>
            <person name="Utterback T.R."/>
            <person name="Shu C.L."/>
            <person name="Osoegawa K."/>
            <person name="de Jong P.J."/>
            <person name="Hrdy I."/>
            <person name="Horvathova L."/>
            <person name="Zubacova Z."/>
            <person name="Dolezal P."/>
            <person name="Malik S.B."/>
            <person name="Logsdon J.M. Jr."/>
            <person name="Henze K."/>
            <person name="Gupta A."/>
            <person name="Wang C.C."/>
            <person name="Dunne R.L."/>
            <person name="Upcroft J.A."/>
            <person name="Upcroft P."/>
            <person name="White O."/>
            <person name="Salzberg S.L."/>
            <person name="Tang P."/>
            <person name="Chiu C.-H."/>
            <person name="Lee Y.-S."/>
            <person name="Embley T.M."/>
            <person name="Coombs G.H."/>
            <person name="Mottram J.C."/>
            <person name="Tachezy J."/>
            <person name="Fraser-Liggett C.M."/>
            <person name="Johnson P.J."/>
        </authorList>
    </citation>
    <scope>NUCLEOTIDE SEQUENCE [LARGE SCALE GENOMIC DNA]</scope>
    <source>
        <strain evidence="2">G3</strain>
    </source>
</reference>
<dbReference type="CDD" id="cd02947">
    <property type="entry name" value="TRX_family"/>
    <property type="match status" value="1"/>
</dbReference>
<dbReference type="Proteomes" id="UP000001542">
    <property type="component" value="Unassembled WGS sequence"/>
</dbReference>
<dbReference type="PROSITE" id="PS00194">
    <property type="entry name" value="THIOREDOXIN_1"/>
    <property type="match status" value="1"/>
</dbReference>
<dbReference type="EMBL" id="DS115209">
    <property type="protein sequence ID" value="EAX84775.1"/>
    <property type="molecule type" value="Genomic_DNA"/>
</dbReference>
<dbReference type="Pfam" id="PF00085">
    <property type="entry name" value="Thioredoxin"/>
    <property type="match status" value="1"/>
</dbReference>
<dbReference type="Gene3D" id="3.40.30.10">
    <property type="entry name" value="Glutaredoxin"/>
    <property type="match status" value="1"/>
</dbReference>
<accession>A2GDJ3</accession>
<dbReference type="RefSeq" id="XP_001297705.1">
    <property type="nucleotide sequence ID" value="XM_001297704.1"/>
</dbReference>
<evidence type="ECO:0000259" key="1">
    <source>
        <dbReference type="PROSITE" id="PS51352"/>
    </source>
</evidence>
<dbReference type="eggNOG" id="KOG0907">
    <property type="taxonomic scope" value="Eukaryota"/>
</dbReference>
<dbReference type="AlphaFoldDB" id="A2GDJ3"/>
<dbReference type="FunCoup" id="A2GDJ3">
    <property type="interactions" value="422"/>
</dbReference>
<gene>
    <name evidence="2" type="ORF">TVAG_085330</name>
</gene>
<dbReference type="InterPro" id="IPR013766">
    <property type="entry name" value="Thioredoxin_domain"/>
</dbReference>
<protein>
    <submittedName>
        <fullName evidence="2">Thioredoxin family protein</fullName>
    </submittedName>
</protein>
<dbReference type="KEGG" id="tva:4742409"/>
<dbReference type="InterPro" id="IPR017937">
    <property type="entry name" value="Thioredoxin_CS"/>
</dbReference>
<keyword evidence="3" id="KW-1185">Reference proteome</keyword>
<dbReference type="OrthoDB" id="10263751at2759"/>
<feature type="domain" description="Thioredoxin" evidence="1">
    <location>
        <begin position="1"/>
        <end position="112"/>
    </location>
</feature>
<name>A2GDJ3_TRIV3</name>
<dbReference type="SMR" id="A2GDJ3"/>
<dbReference type="PROSITE" id="PS51352">
    <property type="entry name" value="THIOREDOXIN_2"/>
    <property type="match status" value="1"/>
</dbReference>
<dbReference type="STRING" id="5722.A2GDJ3"/>
<dbReference type="InterPro" id="IPR050620">
    <property type="entry name" value="Thioredoxin_H-type-like"/>
</dbReference>
<dbReference type="InterPro" id="IPR036249">
    <property type="entry name" value="Thioredoxin-like_sf"/>
</dbReference>
<proteinExistence type="predicted"/>
<dbReference type="OMA" id="YNIIHIP"/>
<dbReference type="InParanoid" id="A2GDJ3"/>